<dbReference type="Gene3D" id="1.10.10.60">
    <property type="entry name" value="Homeodomain-like"/>
    <property type="match status" value="4"/>
</dbReference>
<feature type="domain" description="Myb-like" evidence="8">
    <location>
        <begin position="395"/>
        <end position="442"/>
    </location>
</feature>
<dbReference type="OrthoDB" id="2143914at2759"/>
<dbReference type="GeneID" id="111599293"/>
<feature type="domain" description="HTH myb-type" evidence="9">
    <location>
        <begin position="233"/>
        <end position="288"/>
    </location>
</feature>
<feature type="compositionally biased region" description="Basic and acidic residues" evidence="7">
    <location>
        <begin position="745"/>
        <end position="755"/>
    </location>
</feature>
<keyword evidence="6" id="KW-0175">Coiled coil</keyword>
<dbReference type="SUPFAM" id="SSF46689">
    <property type="entry name" value="Homeodomain-like"/>
    <property type="match status" value="3"/>
</dbReference>
<evidence type="ECO:0000256" key="4">
    <source>
        <dbReference type="ARBA" id="ARBA00023163"/>
    </source>
</evidence>
<dbReference type="OMA" id="DGRSCPN"/>
<dbReference type="GO" id="GO:0042795">
    <property type="term" value="P:snRNA transcription by RNA polymerase II"/>
    <property type="evidence" value="ECO:0007669"/>
    <property type="project" value="TreeGrafter"/>
</dbReference>
<dbReference type="PROSITE" id="PS50090">
    <property type="entry name" value="MYB_LIKE"/>
    <property type="match status" value="3"/>
</dbReference>
<evidence type="ECO:0000256" key="1">
    <source>
        <dbReference type="ARBA" id="ARBA00004123"/>
    </source>
</evidence>
<evidence type="ECO:0000256" key="7">
    <source>
        <dbReference type="SAM" id="MobiDB-lite"/>
    </source>
</evidence>
<reference evidence="11" key="1">
    <citation type="submission" date="2025-08" db="UniProtKB">
        <authorList>
            <consortium name="RefSeq"/>
        </authorList>
    </citation>
    <scope>IDENTIFICATION</scope>
    <source>
        <strain evidence="11">15085-1641.00</strain>
        <tissue evidence="11">Whole body</tissue>
    </source>
</reference>
<comment type="subcellular location">
    <subcellularLocation>
        <location evidence="1">Nucleus</location>
    </subcellularLocation>
</comment>
<dbReference type="CDD" id="cd00167">
    <property type="entry name" value="SANT"/>
    <property type="match status" value="3"/>
</dbReference>
<feature type="domain" description="HTH myb-type" evidence="9">
    <location>
        <begin position="399"/>
        <end position="450"/>
    </location>
</feature>
<feature type="domain" description="Myb-like" evidence="8">
    <location>
        <begin position="233"/>
        <end position="284"/>
    </location>
</feature>
<dbReference type="GO" id="GO:0000978">
    <property type="term" value="F:RNA polymerase II cis-regulatory region sequence-specific DNA binding"/>
    <property type="evidence" value="ECO:0007669"/>
    <property type="project" value="TreeGrafter"/>
</dbReference>
<dbReference type="InterPro" id="IPR001005">
    <property type="entry name" value="SANT/Myb"/>
</dbReference>
<evidence type="ECO:0000256" key="2">
    <source>
        <dbReference type="ARBA" id="ARBA00023015"/>
    </source>
</evidence>
<evidence type="ECO:0000256" key="3">
    <source>
        <dbReference type="ARBA" id="ARBA00023125"/>
    </source>
</evidence>
<keyword evidence="2" id="KW-0805">Transcription regulation</keyword>
<dbReference type="AlphaFoldDB" id="A0A6J1LY61"/>
<sequence>MCDVDNIKLDHQQLLQEITTLLAANTETSDANALQLNQELQRRLEQVRRRILKLLETVRGRYKRNEQTLVRRQKPRSHIVTEDGAESVSKSGAVLRGGTFRFKGNLYFRDVDGRSCPNNDDYERRCSTEMFPTDFDMRSKHVWTVLDKKNVVMGIKQQLLDHARYQAAAANKSSNNINERKRKGIDLHVQTVASLLANADNNFSIDWNQISTLDLEHRHSSYSCEAMWLVYLQPQLRRDDWTAEEDKALLAAAKANKLQNWQAIAGAVSQRSDYQCFVRMQTTLRFHLEPTSTMRWSHEDNERLCAIVQRNTVNGLTNWSQVVEHFPGRSRSTLIGRYMYVLHPSISHAPFTPSEDLMLFAAVEEYNGKFNCFPRNLFPNRSLAQLRTRYNNVLAQRNKTDPWSMDDDTKLMSFVTEHGTSQWVRCANHLGNHTRTSCRTRFLVIKRFLEQHPDATVSDIPRRKITKNAPVTAENWAQRLQEWQADPDSLVIDLAHKPKPKRPKFETAINGNCLMPLRGIDSHIYEYFKYSYNLKLHAPPAPIPLPCNERNLYVVANALRYKPQANATQLVQSIALNKQLNRCYSKMMRQLPAMEASESAAAPLLLPPNWSTMMGFRAICILSVHCRNHAKISSELKPAVSYDESQAAVQLFRQRLRTLFYTTTLLSRLEPPSFEQLPSALMALPRPAVSYGATKKSDPPTSTQLQKQSRQKHDSSRDVSSLNAQKIARRQIEELDRMAQSQKSFKSEFKDEPNVKQELSYE</sequence>
<name>A0A6J1LY61_DROHY</name>
<dbReference type="GO" id="GO:0019185">
    <property type="term" value="C:snRNA-activating protein complex"/>
    <property type="evidence" value="ECO:0007669"/>
    <property type="project" value="TreeGrafter"/>
</dbReference>
<evidence type="ECO:0000313" key="10">
    <source>
        <dbReference type="Proteomes" id="UP000504633"/>
    </source>
</evidence>
<dbReference type="KEGG" id="dhe:111599293"/>
<feature type="domain" description="Myb-like" evidence="8">
    <location>
        <begin position="295"/>
        <end position="342"/>
    </location>
</feature>
<dbReference type="InterPro" id="IPR017930">
    <property type="entry name" value="Myb_dom"/>
</dbReference>
<dbReference type="Pfam" id="PF13921">
    <property type="entry name" value="Myb_DNA-bind_6"/>
    <property type="match status" value="1"/>
</dbReference>
<dbReference type="InterPro" id="IPR051575">
    <property type="entry name" value="Myb-like_DNA-bd"/>
</dbReference>
<keyword evidence="4" id="KW-0804">Transcription</keyword>
<dbReference type="Proteomes" id="UP000504633">
    <property type="component" value="Unplaced"/>
</dbReference>
<keyword evidence="5" id="KW-0539">Nucleus</keyword>
<proteinExistence type="predicted"/>
<dbReference type="CTD" id="40949"/>
<keyword evidence="3" id="KW-0238">DNA-binding</keyword>
<accession>A0A6J1LY61</accession>
<evidence type="ECO:0000256" key="6">
    <source>
        <dbReference type="SAM" id="Coils"/>
    </source>
</evidence>
<gene>
    <name evidence="11" type="primary">LOC111599293</name>
</gene>
<organism evidence="10 11">
    <name type="scientific">Drosophila hydei</name>
    <name type="common">Fruit fly</name>
    <dbReference type="NCBI Taxonomy" id="7224"/>
    <lineage>
        <taxon>Eukaryota</taxon>
        <taxon>Metazoa</taxon>
        <taxon>Ecdysozoa</taxon>
        <taxon>Arthropoda</taxon>
        <taxon>Hexapoda</taxon>
        <taxon>Insecta</taxon>
        <taxon>Pterygota</taxon>
        <taxon>Neoptera</taxon>
        <taxon>Endopterygota</taxon>
        <taxon>Diptera</taxon>
        <taxon>Brachycera</taxon>
        <taxon>Muscomorpha</taxon>
        <taxon>Ephydroidea</taxon>
        <taxon>Drosophilidae</taxon>
        <taxon>Drosophila</taxon>
    </lineage>
</organism>
<dbReference type="PANTHER" id="PTHR46621:SF1">
    <property type="entry name" value="SNRNA-ACTIVATING PROTEIN COMPLEX SUBUNIT 4"/>
    <property type="match status" value="1"/>
</dbReference>
<dbReference type="GO" id="GO:0001006">
    <property type="term" value="F:RNA polymerase III type 3 promoter sequence-specific DNA binding"/>
    <property type="evidence" value="ECO:0007669"/>
    <property type="project" value="TreeGrafter"/>
</dbReference>
<dbReference type="GO" id="GO:0005634">
    <property type="term" value="C:nucleus"/>
    <property type="evidence" value="ECO:0007669"/>
    <property type="project" value="UniProtKB-SubCell"/>
</dbReference>
<keyword evidence="10" id="KW-1185">Reference proteome</keyword>
<dbReference type="RefSeq" id="XP_023170664.2">
    <property type="nucleotide sequence ID" value="XM_023314896.2"/>
</dbReference>
<dbReference type="GO" id="GO:0042796">
    <property type="term" value="P:snRNA transcription by RNA polymerase III"/>
    <property type="evidence" value="ECO:0007669"/>
    <property type="project" value="TreeGrafter"/>
</dbReference>
<dbReference type="PANTHER" id="PTHR46621">
    <property type="entry name" value="SNRNA-ACTIVATING PROTEIN COMPLEX SUBUNIT 4"/>
    <property type="match status" value="1"/>
</dbReference>
<evidence type="ECO:0000259" key="8">
    <source>
        <dbReference type="PROSITE" id="PS50090"/>
    </source>
</evidence>
<dbReference type="SMART" id="SM00717">
    <property type="entry name" value="SANT"/>
    <property type="match status" value="5"/>
</dbReference>
<dbReference type="PROSITE" id="PS51294">
    <property type="entry name" value="HTH_MYB"/>
    <property type="match status" value="2"/>
</dbReference>
<evidence type="ECO:0000256" key="5">
    <source>
        <dbReference type="ARBA" id="ARBA00023242"/>
    </source>
</evidence>
<evidence type="ECO:0000313" key="11">
    <source>
        <dbReference type="RefSeq" id="XP_023170664.2"/>
    </source>
</evidence>
<protein>
    <submittedName>
        <fullName evidence="11">snRNA-activating protein complex subunit 4</fullName>
    </submittedName>
</protein>
<feature type="coiled-coil region" evidence="6">
    <location>
        <begin position="30"/>
        <end position="57"/>
    </location>
</feature>
<evidence type="ECO:0000259" key="9">
    <source>
        <dbReference type="PROSITE" id="PS51294"/>
    </source>
</evidence>
<feature type="region of interest" description="Disordered" evidence="7">
    <location>
        <begin position="690"/>
        <end position="762"/>
    </location>
</feature>
<dbReference type="Pfam" id="PF00249">
    <property type="entry name" value="Myb_DNA-binding"/>
    <property type="match status" value="2"/>
</dbReference>
<dbReference type="InterPro" id="IPR009057">
    <property type="entry name" value="Homeodomain-like_sf"/>
</dbReference>
<feature type="compositionally biased region" description="Polar residues" evidence="7">
    <location>
        <begin position="699"/>
        <end position="708"/>
    </location>
</feature>